<dbReference type="RefSeq" id="WP_090946066.1">
    <property type="nucleotide sequence ID" value="NZ_FNDJ01000035.1"/>
</dbReference>
<accession>A0A1G9Q8H1</accession>
<dbReference type="AlphaFoldDB" id="A0A1G9Q8H1"/>
<sequence>MGWIGIATGHELTVEGTRRPVFACRTAAGLVLAKMPASVRKDPIAVRLAALCDRFGEHARAVHDRVESWMVRSLPGPAGVTFPEVCGWWQAIQWFGAAAH</sequence>
<name>A0A1G9Q8H1_9ACTN</name>
<dbReference type="Proteomes" id="UP000199202">
    <property type="component" value="Unassembled WGS sequence"/>
</dbReference>
<dbReference type="EMBL" id="FNDJ01000035">
    <property type="protein sequence ID" value="SDM07316.1"/>
    <property type="molecule type" value="Genomic_DNA"/>
</dbReference>
<protein>
    <submittedName>
        <fullName evidence="1">Uncharacterized protein</fullName>
    </submittedName>
</protein>
<gene>
    <name evidence="1" type="ORF">SAMN05421869_13587</name>
</gene>
<evidence type="ECO:0000313" key="2">
    <source>
        <dbReference type="Proteomes" id="UP000199202"/>
    </source>
</evidence>
<organism evidence="1 2">
    <name type="scientific">Nonomuraea jiangxiensis</name>
    <dbReference type="NCBI Taxonomy" id="633440"/>
    <lineage>
        <taxon>Bacteria</taxon>
        <taxon>Bacillati</taxon>
        <taxon>Actinomycetota</taxon>
        <taxon>Actinomycetes</taxon>
        <taxon>Streptosporangiales</taxon>
        <taxon>Streptosporangiaceae</taxon>
        <taxon>Nonomuraea</taxon>
    </lineage>
</organism>
<evidence type="ECO:0000313" key="1">
    <source>
        <dbReference type="EMBL" id="SDM07316.1"/>
    </source>
</evidence>
<reference evidence="1 2" key="1">
    <citation type="submission" date="2016-10" db="EMBL/GenBank/DDBJ databases">
        <authorList>
            <person name="de Groot N.N."/>
        </authorList>
    </citation>
    <scope>NUCLEOTIDE SEQUENCE [LARGE SCALE GENOMIC DNA]</scope>
    <source>
        <strain evidence="1 2">CGMCC 4.6533</strain>
    </source>
</reference>
<keyword evidence="2" id="KW-1185">Reference proteome</keyword>
<proteinExistence type="predicted"/>
<dbReference type="OrthoDB" id="4518949at2"/>